<evidence type="ECO:0000313" key="3">
    <source>
        <dbReference type="Proteomes" id="UP001500467"/>
    </source>
</evidence>
<feature type="transmembrane region" description="Helical" evidence="1">
    <location>
        <begin position="85"/>
        <end position="104"/>
    </location>
</feature>
<evidence type="ECO:0000256" key="1">
    <source>
        <dbReference type="SAM" id="Phobius"/>
    </source>
</evidence>
<dbReference type="Proteomes" id="UP001500467">
    <property type="component" value="Unassembled WGS sequence"/>
</dbReference>
<name>A0ABN1V8T6_9PSEU</name>
<evidence type="ECO:0000313" key="2">
    <source>
        <dbReference type="EMBL" id="GAA1199800.1"/>
    </source>
</evidence>
<comment type="caution">
    <text evidence="2">The sequence shown here is derived from an EMBL/GenBank/DDBJ whole genome shotgun (WGS) entry which is preliminary data.</text>
</comment>
<keyword evidence="1" id="KW-1133">Transmembrane helix</keyword>
<sequence>MPFNNRSTAIAVLLIHFGVNLGLLLWTMTDPLASTRPLAWIVLTAEVVLIGVLLMRRSRLPWRLLVGLDAVWITLHIASLIVSPVAFTAVLTVIQIARLALLFTTPVRRLAESKSPHSAQTGIAPH</sequence>
<gene>
    <name evidence="2" type="ORF">GCM10009675_14650</name>
</gene>
<feature type="transmembrane region" description="Helical" evidence="1">
    <location>
        <begin position="38"/>
        <end position="55"/>
    </location>
</feature>
<organism evidence="2 3">
    <name type="scientific">Prauserella alba</name>
    <dbReference type="NCBI Taxonomy" id="176898"/>
    <lineage>
        <taxon>Bacteria</taxon>
        <taxon>Bacillati</taxon>
        <taxon>Actinomycetota</taxon>
        <taxon>Actinomycetes</taxon>
        <taxon>Pseudonocardiales</taxon>
        <taxon>Pseudonocardiaceae</taxon>
        <taxon>Prauserella</taxon>
    </lineage>
</organism>
<keyword evidence="3" id="KW-1185">Reference proteome</keyword>
<keyword evidence="1" id="KW-0812">Transmembrane</keyword>
<keyword evidence="1" id="KW-0472">Membrane</keyword>
<feature type="transmembrane region" description="Helical" evidence="1">
    <location>
        <begin position="7"/>
        <end position="26"/>
    </location>
</feature>
<protein>
    <submittedName>
        <fullName evidence="2">Uncharacterized protein</fullName>
    </submittedName>
</protein>
<accession>A0ABN1V8T6</accession>
<dbReference type="EMBL" id="BAAALM010000005">
    <property type="protein sequence ID" value="GAA1199800.1"/>
    <property type="molecule type" value="Genomic_DNA"/>
</dbReference>
<reference evidence="2 3" key="1">
    <citation type="journal article" date="2019" name="Int. J. Syst. Evol. Microbiol.">
        <title>The Global Catalogue of Microorganisms (GCM) 10K type strain sequencing project: providing services to taxonomists for standard genome sequencing and annotation.</title>
        <authorList>
            <consortium name="The Broad Institute Genomics Platform"/>
            <consortium name="The Broad Institute Genome Sequencing Center for Infectious Disease"/>
            <person name="Wu L."/>
            <person name="Ma J."/>
        </authorList>
    </citation>
    <scope>NUCLEOTIDE SEQUENCE [LARGE SCALE GENOMIC DNA]</scope>
    <source>
        <strain evidence="2 3">JCM 13022</strain>
    </source>
</reference>
<proteinExistence type="predicted"/>